<dbReference type="InterPro" id="IPR036388">
    <property type="entry name" value="WH-like_DNA-bd_sf"/>
</dbReference>
<evidence type="ECO:0000259" key="5">
    <source>
        <dbReference type="PROSITE" id="PS50931"/>
    </source>
</evidence>
<dbReference type="Pfam" id="PF03466">
    <property type="entry name" value="LysR_substrate"/>
    <property type="match status" value="1"/>
</dbReference>
<dbReference type="Pfam" id="PF00126">
    <property type="entry name" value="HTH_1"/>
    <property type="match status" value="1"/>
</dbReference>
<dbReference type="SUPFAM" id="SSF46785">
    <property type="entry name" value="Winged helix' DNA-binding domain"/>
    <property type="match status" value="1"/>
</dbReference>
<dbReference type="AlphaFoldDB" id="A0A366WTE9"/>
<dbReference type="SUPFAM" id="SSF53850">
    <property type="entry name" value="Periplasmic binding protein-like II"/>
    <property type="match status" value="1"/>
</dbReference>
<dbReference type="RefSeq" id="WP_113825048.1">
    <property type="nucleotide sequence ID" value="NZ_QOCE01000046.1"/>
</dbReference>
<dbReference type="EMBL" id="QOCE01000046">
    <property type="protein sequence ID" value="RBW51312.1"/>
    <property type="molecule type" value="Genomic_DNA"/>
</dbReference>
<dbReference type="CDD" id="cd05466">
    <property type="entry name" value="PBP2_LTTR_substrate"/>
    <property type="match status" value="1"/>
</dbReference>
<dbReference type="PANTHER" id="PTHR30126">
    <property type="entry name" value="HTH-TYPE TRANSCRIPTIONAL REGULATOR"/>
    <property type="match status" value="1"/>
</dbReference>
<dbReference type="Gene3D" id="3.40.190.290">
    <property type="match status" value="1"/>
</dbReference>
<keyword evidence="3" id="KW-0238">DNA-binding</keyword>
<evidence type="ECO:0000313" key="6">
    <source>
        <dbReference type="EMBL" id="RBW51312.1"/>
    </source>
</evidence>
<dbReference type="Gene3D" id="1.10.10.10">
    <property type="entry name" value="Winged helix-like DNA-binding domain superfamily/Winged helix DNA-binding domain"/>
    <property type="match status" value="1"/>
</dbReference>
<dbReference type="GO" id="GO:0000976">
    <property type="term" value="F:transcription cis-regulatory region binding"/>
    <property type="evidence" value="ECO:0007669"/>
    <property type="project" value="TreeGrafter"/>
</dbReference>
<dbReference type="InterPro" id="IPR036390">
    <property type="entry name" value="WH_DNA-bd_sf"/>
</dbReference>
<dbReference type="OrthoDB" id="7702307at2"/>
<sequence length="305" mass="33981">MTMINENALSAFLCLARTGSFKEAAREIGVSNASLSRYIAQAEDEVGFTLFNRMRNNSTLTREGQEFLPLAQSLRSDLESYTRQVADMRNAGRGVLRIGCGPLTSRTLIMPALQQVRKQLPDLRFEVLVSAYRRPLDLLQSGQFDIFVGDLTYTPAAENIEIVVMDKQPVVFLAHASHEIHTKGPQSLADLFEYPFASPHLHKHWKATLIKALGGDQHAAEKVKKLPQIECDDYNFLTGLLAGPEFIVGGMRETFAEVLATKTVQEIAVSPSIQWNICASRKVQGNSRALNLFWSLLVRMNSANE</sequence>
<name>A0A366WTE9_9RHOB</name>
<reference evidence="6 7" key="1">
    <citation type="submission" date="2018-07" db="EMBL/GenBank/DDBJ databases">
        <title>Modular assembly of carbohydrate-degrading microbial communities in the ocean.</title>
        <authorList>
            <person name="Enke T.N."/>
            <person name="Datta M.S."/>
            <person name="Schwartzman J.A."/>
            <person name="Cermak N."/>
            <person name="Schmitz D.A."/>
            <person name="Barrere J."/>
            <person name="Cordero O.X."/>
        </authorList>
    </citation>
    <scope>NUCLEOTIDE SEQUENCE [LARGE SCALE GENOMIC DNA]</scope>
    <source>
        <strain evidence="6 7">C3M10</strain>
    </source>
</reference>
<dbReference type="GO" id="GO:0003700">
    <property type="term" value="F:DNA-binding transcription factor activity"/>
    <property type="evidence" value="ECO:0007669"/>
    <property type="project" value="InterPro"/>
</dbReference>
<proteinExistence type="inferred from homology"/>
<evidence type="ECO:0000256" key="4">
    <source>
        <dbReference type="ARBA" id="ARBA00023163"/>
    </source>
</evidence>
<dbReference type="PANTHER" id="PTHR30126:SF98">
    <property type="entry name" value="HTH-TYPE TRANSCRIPTIONAL ACTIVATOR BAUR"/>
    <property type="match status" value="1"/>
</dbReference>
<protein>
    <recommendedName>
        <fullName evidence="5">HTH lysR-type domain-containing protein</fullName>
    </recommendedName>
</protein>
<feature type="domain" description="HTH lysR-type" evidence="5">
    <location>
        <begin position="4"/>
        <end position="61"/>
    </location>
</feature>
<keyword evidence="2" id="KW-0805">Transcription regulation</keyword>
<gene>
    <name evidence="6" type="ORF">DS909_19035</name>
</gene>
<evidence type="ECO:0000256" key="1">
    <source>
        <dbReference type="ARBA" id="ARBA00009437"/>
    </source>
</evidence>
<accession>A0A366WTE9</accession>
<dbReference type="InterPro" id="IPR000847">
    <property type="entry name" value="LysR_HTH_N"/>
</dbReference>
<evidence type="ECO:0000256" key="2">
    <source>
        <dbReference type="ARBA" id="ARBA00023015"/>
    </source>
</evidence>
<comment type="similarity">
    <text evidence="1">Belongs to the LysR transcriptional regulatory family.</text>
</comment>
<keyword evidence="4" id="KW-0804">Transcription</keyword>
<dbReference type="InterPro" id="IPR005119">
    <property type="entry name" value="LysR_subst-bd"/>
</dbReference>
<dbReference type="Proteomes" id="UP000252706">
    <property type="component" value="Unassembled WGS sequence"/>
</dbReference>
<organism evidence="6 7">
    <name type="scientific">Phaeobacter gallaeciensis</name>
    <dbReference type="NCBI Taxonomy" id="60890"/>
    <lineage>
        <taxon>Bacteria</taxon>
        <taxon>Pseudomonadati</taxon>
        <taxon>Pseudomonadota</taxon>
        <taxon>Alphaproteobacteria</taxon>
        <taxon>Rhodobacterales</taxon>
        <taxon>Roseobacteraceae</taxon>
        <taxon>Phaeobacter</taxon>
    </lineage>
</organism>
<comment type="caution">
    <text evidence="6">The sequence shown here is derived from an EMBL/GenBank/DDBJ whole genome shotgun (WGS) entry which is preliminary data.</text>
</comment>
<dbReference type="PROSITE" id="PS50931">
    <property type="entry name" value="HTH_LYSR"/>
    <property type="match status" value="1"/>
</dbReference>
<evidence type="ECO:0000313" key="7">
    <source>
        <dbReference type="Proteomes" id="UP000252706"/>
    </source>
</evidence>
<evidence type="ECO:0000256" key="3">
    <source>
        <dbReference type="ARBA" id="ARBA00023125"/>
    </source>
</evidence>